<comment type="caution">
    <text evidence="1">The sequence shown here is derived from an EMBL/GenBank/DDBJ whole genome shotgun (WGS) entry which is preliminary data.</text>
</comment>
<gene>
    <name evidence="1" type="ORF">EV656_101126</name>
</gene>
<name>A0A4R2NY82_RHOAD</name>
<organism evidence="1 2">
    <name type="scientific">Rhodovulum adriaticum</name>
    <name type="common">Rhodopseudomonas adriatica</name>
    <dbReference type="NCBI Taxonomy" id="35804"/>
    <lineage>
        <taxon>Bacteria</taxon>
        <taxon>Pseudomonadati</taxon>
        <taxon>Pseudomonadota</taxon>
        <taxon>Alphaproteobacteria</taxon>
        <taxon>Rhodobacterales</taxon>
        <taxon>Paracoccaceae</taxon>
        <taxon>Rhodovulum</taxon>
    </lineage>
</organism>
<accession>A0A4R2NY82</accession>
<dbReference type="PANTHER" id="PTHR42866">
    <property type="entry name" value="3-DEOXY-MANNO-OCTULOSONATE CYTIDYLYLTRANSFERASE"/>
    <property type="match status" value="1"/>
</dbReference>
<dbReference type="AlphaFoldDB" id="A0A4R2NY82"/>
<dbReference type="RefSeq" id="WP_132598423.1">
    <property type="nucleotide sequence ID" value="NZ_NRRP01000001.1"/>
</dbReference>
<dbReference type="GO" id="GO:0005829">
    <property type="term" value="C:cytosol"/>
    <property type="evidence" value="ECO:0007669"/>
    <property type="project" value="TreeGrafter"/>
</dbReference>
<reference evidence="1 2" key="1">
    <citation type="submission" date="2019-03" db="EMBL/GenBank/DDBJ databases">
        <title>Genomic Encyclopedia of Type Strains, Phase IV (KMG-IV): sequencing the most valuable type-strain genomes for metagenomic binning, comparative biology and taxonomic classification.</title>
        <authorList>
            <person name="Goeker M."/>
        </authorList>
    </citation>
    <scope>NUCLEOTIDE SEQUENCE [LARGE SCALE GENOMIC DNA]</scope>
    <source>
        <strain evidence="1 2">DSM 2781</strain>
    </source>
</reference>
<dbReference type="Proteomes" id="UP000295733">
    <property type="component" value="Unassembled WGS sequence"/>
</dbReference>
<protein>
    <submittedName>
        <fullName evidence="1">Spore coat polysaccharide biosynthesis protein SpsF</fullName>
    </submittedName>
</protein>
<dbReference type="OrthoDB" id="9815559at2"/>
<proteinExistence type="predicted"/>
<dbReference type="Pfam" id="PF02348">
    <property type="entry name" value="CTP_transf_3"/>
    <property type="match status" value="1"/>
</dbReference>
<sequence length="231" mass="25441">MTTDTAAFVYARCDSSRLPGKILREIAGHTVIDIVHARAARVAVDRVVVLTTDREVDDPLAAHCAQRGYLCFRGDPEDLVRRTLQAIEVYAPAAILRVNGDSPLFDPALANAALARLDNGTEMVSNIVERSFPYGIAVEWIATDAYVRLADAAEPQEREHVTQHLYRLRGALSLCSMTDTGGNHADLRLTLDTQQDWDALSRLCSGRDVTKVPYWRLCGIAEPTPAFRPAP</sequence>
<dbReference type="PANTHER" id="PTHR42866:SF1">
    <property type="entry name" value="SPORE COAT POLYSACCHARIDE BIOSYNTHESIS PROTEIN SPSF"/>
    <property type="match status" value="1"/>
</dbReference>
<evidence type="ECO:0000313" key="1">
    <source>
        <dbReference type="EMBL" id="TCP27223.1"/>
    </source>
</evidence>
<dbReference type="SUPFAM" id="SSF53448">
    <property type="entry name" value="Nucleotide-diphospho-sugar transferases"/>
    <property type="match status" value="1"/>
</dbReference>
<dbReference type="InterPro" id="IPR029044">
    <property type="entry name" value="Nucleotide-diphossugar_trans"/>
</dbReference>
<keyword evidence="2" id="KW-1185">Reference proteome</keyword>
<dbReference type="InterPro" id="IPR003329">
    <property type="entry name" value="Cytidylyl_trans"/>
</dbReference>
<dbReference type="Gene3D" id="3.90.550.10">
    <property type="entry name" value="Spore Coat Polysaccharide Biosynthesis Protein SpsA, Chain A"/>
    <property type="match status" value="1"/>
</dbReference>
<dbReference type="EMBL" id="SLXL01000001">
    <property type="protein sequence ID" value="TCP27223.1"/>
    <property type="molecule type" value="Genomic_DNA"/>
</dbReference>
<evidence type="ECO:0000313" key="2">
    <source>
        <dbReference type="Proteomes" id="UP000295733"/>
    </source>
</evidence>